<dbReference type="PROSITE" id="PS50994">
    <property type="entry name" value="INTEGRASE"/>
    <property type="match status" value="1"/>
</dbReference>
<dbReference type="Gene3D" id="1.10.10.10">
    <property type="entry name" value="Winged helix-like DNA-binding domain superfamily/Winged helix DNA-binding domain"/>
    <property type="match status" value="1"/>
</dbReference>
<dbReference type="Pfam" id="PF13565">
    <property type="entry name" value="HTH_32"/>
    <property type="match status" value="1"/>
</dbReference>
<dbReference type="InterPro" id="IPR036397">
    <property type="entry name" value="RNaseH_sf"/>
</dbReference>
<dbReference type="InterPro" id="IPR036388">
    <property type="entry name" value="WH-like_DNA-bd_sf"/>
</dbReference>
<dbReference type="InterPro" id="IPR001584">
    <property type="entry name" value="Integrase_cat-core"/>
</dbReference>
<dbReference type="OrthoDB" id="344043at2"/>
<dbReference type="InterPro" id="IPR012337">
    <property type="entry name" value="RNaseH-like_sf"/>
</dbReference>
<accession>A0A2P2DIH6</accession>
<reference evidence="3" key="1">
    <citation type="journal article" date="2019" name="Microbiol. Immunol.">
        <title>Molecular and phenotypic characterization of Leptospira johnsonii sp. nov., Leptospira ellinghausenii sp. nov. and Leptospira ryugenii sp. nov. isolated from soil and water in Japan.</title>
        <authorList>
            <person name="Masuzawa T."/>
            <person name="Saito M."/>
            <person name="Nakao R."/>
            <person name="Nikaido Y."/>
            <person name="Matsumoto M."/>
            <person name="Ogawa M."/>
            <person name="Yokoyama M."/>
            <person name="Hidaka Y."/>
            <person name="Tomita J."/>
            <person name="Sakakibara K."/>
            <person name="Suzuki K."/>
            <person name="Yasuda S."/>
            <person name="Sato H."/>
            <person name="Yamaguchi M."/>
            <person name="Yoshida S.I."/>
            <person name="Koizumi N."/>
            <person name="Kawamura Y."/>
        </authorList>
    </citation>
    <scope>NUCLEOTIDE SEQUENCE [LARGE SCALE GENOMIC DNA]</scope>
    <source>
        <strain evidence="3">E18</strain>
    </source>
</reference>
<evidence type="ECO:0000313" key="2">
    <source>
        <dbReference type="EMBL" id="GBF44415.1"/>
    </source>
</evidence>
<dbReference type="GO" id="GO:0015074">
    <property type="term" value="P:DNA integration"/>
    <property type="evidence" value="ECO:0007669"/>
    <property type="project" value="InterPro"/>
</dbReference>
<dbReference type="RefSeq" id="WP_108961392.1">
    <property type="nucleotide sequence ID" value="NZ_BFAZ01000012.1"/>
</dbReference>
<dbReference type="PANTHER" id="PTHR47515:SF2">
    <property type="entry name" value="INTEGRASE CORE DOMAIN PROTEIN"/>
    <property type="match status" value="1"/>
</dbReference>
<dbReference type="SUPFAM" id="SSF53098">
    <property type="entry name" value="Ribonuclease H-like"/>
    <property type="match status" value="1"/>
</dbReference>
<gene>
    <name evidence="2" type="ORF">LPTSP2_37180</name>
</gene>
<dbReference type="PANTHER" id="PTHR47515">
    <property type="entry name" value="LOW CALCIUM RESPONSE LOCUS PROTEIN T"/>
    <property type="match status" value="1"/>
</dbReference>
<evidence type="ECO:0000259" key="1">
    <source>
        <dbReference type="PROSITE" id="PS50994"/>
    </source>
</evidence>
<protein>
    <submittedName>
        <fullName evidence="2">Integrase core domain protein</fullName>
    </submittedName>
</protein>
<dbReference type="Pfam" id="PF13683">
    <property type="entry name" value="rve_3"/>
    <property type="match status" value="1"/>
</dbReference>
<dbReference type="SUPFAM" id="SSF46689">
    <property type="entry name" value="Homeodomain-like"/>
    <property type="match status" value="1"/>
</dbReference>
<dbReference type="EMBL" id="BFAZ01000012">
    <property type="protein sequence ID" value="GBF44415.1"/>
    <property type="molecule type" value="Genomic_DNA"/>
</dbReference>
<keyword evidence="3" id="KW-1185">Reference proteome</keyword>
<feature type="domain" description="Integrase catalytic" evidence="1">
    <location>
        <begin position="140"/>
        <end position="307"/>
    </location>
</feature>
<dbReference type="Proteomes" id="UP000245206">
    <property type="component" value="Unassembled WGS sequence"/>
</dbReference>
<dbReference type="InterPro" id="IPR009057">
    <property type="entry name" value="Homeodomain-like_sf"/>
</dbReference>
<dbReference type="GO" id="GO:0003676">
    <property type="term" value="F:nucleic acid binding"/>
    <property type="evidence" value="ECO:0007669"/>
    <property type="project" value="InterPro"/>
</dbReference>
<organism evidence="2 3">
    <name type="scientific">Leptospira ellinghausenii</name>
    <dbReference type="NCBI Taxonomy" id="1917822"/>
    <lineage>
        <taxon>Bacteria</taxon>
        <taxon>Pseudomonadati</taxon>
        <taxon>Spirochaetota</taxon>
        <taxon>Spirochaetia</taxon>
        <taxon>Leptospirales</taxon>
        <taxon>Leptospiraceae</taxon>
        <taxon>Leptospira</taxon>
    </lineage>
</organism>
<sequence length="400" mass="46176">MPWKETKVIEERIKFIAAVKSGKWCFADLCRDFNISRKTGYKYLKNYESEGIDGLKDKSRKRITQSNETPEKIVRLIVDLREEHPSWGPKKLRPILKARFHRLKHIPSETTIGNILRKKGLIKPKKKRPRVPQSLFPFSDVASPNDVWCVDFKGHFTVGNGHRCDPLTITDAHSRYLLACEILSKTNVEQTKAVFERVFKEYGLPVAIKSDNGAPFASKAIGGLTSLSVWWLKLGIRPERIQPGKPSQNGRHERMHRTLKEETALPPRSSLEAQQISFDNFRYEFNHVRPHEALGFLTPAKEYKRSIREFPKKILEVAYPTHIVTDKVHESGFAQYGPHRVFFGNPFIGEVVGFEEISDRHCRLYFANAILGILDLYTSKVLKYQKLLYRIDESKCNPCE</sequence>
<dbReference type="AlphaFoldDB" id="A0A2P2DIH6"/>
<evidence type="ECO:0000313" key="3">
    <source>
        <dbReference type="Proteomes" id="UP000245206"/>
    </source>
</evidence>
<name>A0A2P2DIH6_9LEPT</name>
<comment type="caution">
    <text evidence="2">The sequence shown here is derived from an EMBL/GenBank/DDBJ whole genome shotgun (WGS) entry which is preliminary data.</text>
</comment>
<dbReference type="Gene3D" id="3.30.420.10">
    <property type="entry name" value="Ribonuclease H-like superfamily/Ribonuclease H"/>
    <property type="match status" value="1"/>
</dbReference>
<proteinExistence type="predicted"/>